<organism evidence="5 6">
    <name type="scientific">Alicycliphilus denitrificans</name>
    <dbReference type="NCBI Taxonomy" id="179636"/>
    <lineage>
        <taxon>Bacteria</taxon>
        <taxon>Pseudomonadati</taxon>
        <taxon>Pseudomonadota</taxon>
        <taxon>Betaproteobacteria</taxon>
        <taxon>Burkholderiales</taxon>
        <taxon>Comamonadaceae</taxon>
        <taxon>Alicycliphilus</taxon>
    </lineage>
</organism>
<dbReference type="AlphaFoldDB" id="A0A3R7F0U4"/>
<keyword evidence="2" id="KW-0547">Nucleotide-binding</keyword>
<dbReference type="InterPro" id="IPR003593">
    <property type="entry name" value="AAA+_ATPase"/>
</dbReference>
<accession>A0A3R7F0U4</accession>
<dbReference type="InterPro" id="IPR054472">
    <property type="entry name" value="WHD"/>
</dbReference>
<dbReference type="InterPro" id="IPR003959">
    <property type="entry name" value="ATPase_AAA_core"/>
</dbReference>
<evidence type="ECO:0000313" key="5">
    <source>
        <dbReference type="EMBL" id="RKJ98702.1"/>
    </source>
</evidence>
<dbReference type="CDD" id="cd19481">
    <property type="entry name" value="RecA-like_protease"/>
    <property type="match status" value="1"/>
</dbReference>
<dbReference type="Pfam" id="PF22977">
    <property type="entry name" value="WHD"/>
    <property type="match status" value="1"/>
</dbReference>
<evidence type="ECO:0000256" key="1">
    <source>
        <dbReference type="ARBA" id="ARBA00006914"/>
    </source>
</evidence>
<dbReference type="SUPFAM" id="SSF52540">
    <property type="entry name" value="P-loop containing nucleoside triphosphate hydrolases"/>
    <property type="match status" value="2"/>
</dbReference>
<gene>
    <name evidence="5" type="ORF">CE154_002765</name>
</gene>
<dbReference type="Gene3D" id="3.40.50.300">
    <property type="entry name" value="P-loop containing nucleotide triphosphate hydrolases"/>
    <property type="match status" value="1"/>
</dbReference>
<dbReference type="InterPro" id="IPR050221">
    <property type="entry name" value="26S_Proteasome_ATPase"/>
</dbReference>
<name>A0A3R7F0U4_9BURK</name>
<dbReference type="GO" id="GO:0016887">
    <property type="term" value="F:ATP hydrolysis activity"/>
    <property type="evidence" value="ECO:0007669"/>
    <property type="project" value="InterPro"/>
</dbReference>
<sequence>MNAPDRVTDWSTANQQLMVAEFARLRALLGDDAPQGAASADAQIALARSLMPAPAAIDTLAALFQLSPFERDLLLLAAGVEMDARLAALCAQAGAAQRPWASFGIALAVLPDAHWSALSPDAPLRRWRLLEPDEGAGLVNARLKIDERVLHYLAGLNRLDQRLQALLYPVPNDAPPLSATQSAGVQQLLSLWQAAPQTIVLEGDDATGQRDLARALAEGLGAGLYQLNGMDMPTDAAEQAAFAALWGREAALLGAGLLVQCDGAGPERQAAALRLARHLPGLVLLAANAWPASDLPCHRLRLDPPEAPERRALWLAALEELGTPIAAPALDTLASQYRLGARRIAEIARQAHARNPRGDTAALHHIAREEAGRHAALPALTQTIKPHAGWADLVLPAAQQQLLRQVVAHARHRLTVHHAWGFADQGARGLGLATLFWGDSGTGKTLAAEVMAGELGLSLVRVDLSAVVSKYIGETEKNLRRVFDAAEQAGALLLFDEADALFGKRTEVKDSHDRYANIEVSYLLQRMEAYCGLAILTSNHKAALDPAFQRRLRFVVHFPFPDQEQREGIWRAVFPRAAPLAADVDFARLARLDATGGSIRNMALAAAFLAAEAGTPIGMGQLMQAARMEGAKRERPFSEAELRSWA</sequence>
<proteinExistence type="inferred from homology"/>
<dbReference type="Proteomes" id="UP000216225">
    <property type="component" value="Unassembled WGS sequence"/>
</dbReference>
<evidence type="ECO:0000259" key="4">
    <source>
        <dbReference type="SMART" id="SM00382"/>
    </source>
</evidence>
<comment type="caution">
    <text evidence="5">The sequence shown here is derived from an EMBL/GenBank/DDBJ whole genome shotgun (WGS) entry which is preliminary data.</text>
</comment>
<dbReference type="PANTHER" id="PTHR23073">
    <property type="entry name" value="26S PROTEASOME REGULATORY SUBUNIT"/>
    <property type="match status" value="1"/>
</dbReference>
<evidence type="ECO:0000313" key="6">
    <source>
        <dbReference type="Proteomes" id="UP000216225"/>
    </source>
</evidence>
<dbReference type="InterPro" id="IPR027417">
    <property type="entry name" value="P-loop_NTPase"/>
</dbReference>
<dbReference type="EMBL" id="NKDB02000001">
    <property type="protein sequence ID" value="RKJ98702.1"/>
    <property type="molecule type" value="Genomic_DNA"/>
</dbReference>
<evidence type="ECO:0000256" key="2">
    <source>
        <dbReference type="ARBA" id="ARBA00022741"/>
    </source>
</evidence>
<dbReference type="SMART" id="SM00382">
    <property type="entry name" value="AAA"/>
    <property type="match status" value="1"/>
</dbReference>
<comment type="similarity">
    <text evidence="1">Belongs to the AAA ATPase family.</text>
</comment>
<dbReference type="RefSeq" id="WP_094434962.1">
    <property type="nucleotide sequence ID" value="NZ_NKDB02000001.1"/>
</dbReference>
<dbReference type="Pfam" id="PF00004">
    <property type="entry name" value="AAA"/>
    <property type="match status" value="1"/>
</dbReference>
<feature type="domain" description="AAA+ ATPase" evidence="4">
    <location>
        <begin position="430"/>
        <end position="562"/>
    </location>
</feature>
<evidence type="ECO:0000256" key="3">
    <source>
        <dbReference type="ARBA" id="ARBA00022840"/>
    </source>
</evidence>
<reference evidence="5 6" key="1">
    <citation type="submission" date="2018-09" db="EMBL/GenBank/DDBJ databases">
        <title>Genome comparison of Alicycliphilus sp. BQ1, a polyurethanolytic bacterium, with its closest phylogenetic relatives Alicycliphilus denitrificans BC and K601, unable to attack polyurethane.</title>
        <authorList>
            <person name="Loza-Tavera H."/>
            <person name="Lozano L."/>
            <person name="Cevallos M."/>
            <person name="Maya-Lucas O."/>
            <person name="Garcia-Mena J."/>
            <person name="Hernandez J."/>
        </authorList>
    </citation>
    <scope>NUCLEOTIDE SEQUENCE [LARGE SCALE GENOMIC DNA]</scope>
    <source>
        <strain evidence="5 6">BQ1</strain>
    </source>
</reference>
<keyword evidence="3 5" id="KW-0067">ATP-binding</keyword>
<protein>
    <submittedName>
        <fullName evidence="5">ATP-binding protein</fullName>
    </submittedName>
</protein>
<dbReference type="GO" id="GO:0005524">
    <property type="term" value="F:ATP binding"/>
    <property type="evidence" value="ECO:0007669"/>
    <property type="project" value="UniProtKB-KW"/>
</dbReference>